<protein>
    <submittedName>
        <fullName evidence="2">Zinc ribbon domain-containing protein</fullName>
    </submittedName>
</protein>
<keyword evidence="1" id="KW-1133">Transmembrane helix</keyword>
<sequence>MPDCPRCHQPVEPQAIACPHCRTPLKAHGHPGIPLYQATGEAPLCMTCTYHADDTCTFPKRPLAMDCTLYNDITKPAATVQAGYKSGFQLQSWVKRNAGLLALLGLVLISLLVALLR</sequence>
<evidence type="ECO:0000313" key="3">
    <source>
        <dbReference type="Proteomes" id="UP000239576"/>
    </source>
</evidence>
<dbReference type="EMBL" id="PVWK01000056">
    <property type="protein sequence ID" value="PSB30083.1"/>
    <property type="molecule type" value="Genomic_DNA"/>
</dbReference>
<keyword evidence="1" id="KW-0472">Membrane</keyword>
<keyword evidence="1" id="KW-0812">Transmembrane</keyword>
<evidence type="ECO:0000256" key="1">
    <source>
        <dbReference type="SAM" id="Phobius"/>
    </source>
</evidence>
<accession>A0A2T1EBL2</accession>
<reference evidence="3" key="1">
    <citation type="submission" date="2018-02" db="EMBL/GenBank/DDBJ databases">
        <authorList>
            <person name="Moore K."/>
            <person name="Momper L."/>
        </authorList>
    </citation>
    <scope>NUCLEOTIDE SEQUENCE [LARGE SCALE GENOMIC DNA]</scope>
    <source>
        <strain evidence="3">ULC18</strain>
    </source>
</reference>
<proteinExistence type="predicted"/>
<name>A0A2T1EBL2_9CYAN</name>
<gene>
    <name evidence="2" type="ORF">C7B82_09865</name>
</gene>
<reference evidence="2 3" key="2">
    <citation type="submission" date="2018-03" db="EMBL/GenBank/DDBJ databases">
        <title>The ancient ancestry and fast evolution of plastids.</title>
        <authorList>
            <person name="Moore K.R."/>
            <person name="Magnabosco C."/>
            <person name="Momper L."/>
            <person name="Gold D.A."/>
            <person name="Bosak T."/>
            <person name="Fournier G.P."/>
        </authorList>
    </citation>
    <scope>NUCLEOTIDE SEQUENCE [LARGE SCALE GENOMIC DNA]</scope>
    <source>
        <strain evidence="2 3">ULC18</strain>
    </source>
</reference>
<comment type="caution">
    <text evidence="2">The sequence shown here is derived from an EMBL/GenBank/DDBJ whole genome shotgun (WGS) entry which is preliminary data.</text>
</comment>
<organism evidence="2 3">
    <name type="scientific">Stenomitos frigidus ULC18</name>
    <dbReference type="NCBI Taxonomy" id="2107698"/>
    <lineage>
        <taxon>Bacteria</taxon>
        <taxon>Bacillati</taxon>
        <taxon>Cyanobacteriota</taxon>
        <taxon>Cyanophyceae</taxon>
        <taxon>Leptolyngbyales</taxon>
        <taxon>Leptolyngbyaceae</taxon>
        <taxon>Stenomitos</taxon>
    </lineage>
</organism>
<keyword evidence="3" id="KW-1185">Reference proteome</keyword>
<dbReference type="Proteomes" id="UP000239576">
    <property type="component" value="Unassembled WGS sequence"/>
</dbReference>
<dbReference type="OrthoDB" id="530614at2"/>
<dbReference type="AlphaFoldDB" id="A0A2T1EBL2"/>
<feature type="transmembrane region" description="Helical" evidence="1">
    <location>
        <begin position="98"/>
        <end position="116"/>
    </location>
</feature>
<evidence type="ECO:0000313" key="2">
    <source>
        <dbReference type="EMBL" id="PSB30083.1"/>
    </source>
</evidence>